<dbReference type="Proteomes" id="UP001162164">
    <property type="component" value="Unassembled WGS sequence"/>
</dbReference>
<proteinExistence type="predicted"/>
<dbReference type="PANTHER" id="PTHR21398">
    <property type="entry name" value="AGAP007094-PA"/>
    <property type="match status" value="1"/>
</dbReference>
<comment type="caution">
    <text evidence="1">The sequence shown here is derived from an EMBL/GenBank/DDBJ whole genome shotgun (WGS) entry which is preliminary data.</text>
</comment>
<accession>A0ABQ9JH83</accession>
<sequence length="148" mass="15967">MTAVIHEGDVCDTSRRKSEGINGRECLLRSICENAVDSTFHEANGLYGHLLHIALTPNYGDGEVDPDLDPVYFDAQQAGEYGVECQSLYTECNSASGLLDSFSILENDFLLILSGINLIGIATSIAGSTTAIHTKYNVPRPTCKLAII</sequence>
<name>A0ABQ9JH83_9CUCU</name>
<dbReference type="PANTHER" id="PTHR21398:SF11">
    <property type="entry name" value="HDC15381-RELATED"/>
    <property type="match status" value="1"/>
</dbReference>
<dbReference type="EMBL" id="JAPWTJ010000555">
    <property type="protein sequence ID" value="KAJ8977383.1"/>
    <property type="molecule type" value="Genomic_DNA"/>
</dbReference>
<dbReference type="SMART" id="SM00718">
    <property type="entry name" value="DM4_12"/>
    <property type="match status" value="1"/>
</dbReference>
<evidence type="ECO:0000313" key="1">
    <source>
        <dbReference type="EMBL" id="KAJ8977383.1"/>
    </source>
</evidence>
<organism evidence="1 2">
    <name type="scientific">Molorchus minor</name>
    <dbReference type="NCBI Taxonomy" id="1323400"/>
    <lineage>
        <taxon>Eukaryota</taxon>
        <taxon>Metazoa</taxon>
        <taxon>Ecdysozoa</taxon>
        <taxon>Arthropoda</taxon>
        <taxon>Hexapoda</taxon>
        <taxon>Insecta</taxon>
        <taxon>Pterygota</taxon>
        <taxon>Neoptera</taxon>
        <taxon>Endopterygota</taxon>
        <taxon>Coleoptera</taxon>
        <taxon>Polyphaga</taxon>
        <taxon>Cucujiformia</taxon>
        <taxon>Chrysomeloidea</taxon>
        <taxon>Cerambycidae</taxon>
        <taxon>Lamiinae</taxon>
        <taxon>Monochamini</taxon>
        <taxon>Molorchus</taxon>
    </lineage>
</organism>
<protein>
    <submittedName>
        <fullName evidence="1">Uncharacterized protein</fullName>
    </submittedName>
</protein>
<keyword evidence="2" id="KW-1185">Reference proteome</keyword>
<gene>
    <name evidence="1" type="ORF">NQ317_001984</name>
</gene>
<dbReference type="Pfam" id="PF07841">
    <property type="entry name" value="DM4_12"/>
    <property type="match status" value="1"/>
</dbReference>
<evidence type="ECO:0000313" key="2">
    <source>
        <dbReference type="Proteomes" id="UP001162164"/>
    </source>
</evidence>
<dbReference type="InterPro" id="IPR006631">
    <property type="entry name" value="DM4_12"/>
</dbReference>
<reference evidence="1" key="1">
    <citation type="journal article" date="2023" name="Insect Mol. Biol.">
        <title>Genome sequencing provides insights into the evolution of gene families encoding plant cell wall-degrading enzymes in longhorned beetles.</title>
        <authorList>
            <person name="Shin N.R."/>
            <person name="Okamura Y."/>
            <person name="Kirsch R."/>
            <person name="Pauchet Y."/>
        </authorList>
    </citation>
    <scope>NUCLEOTIDE SEQUENCE</scope>
    <source>
        <strain evidence="1">MMC_N1</strain>
    </source>
</reference>